<reference evidence="3" key="1">
    <citation type="journal article" date="2013" name="Science">
        <title>Comparative analysis of bat genomes provides insight into the evolution of flight and immunity.</title>
        <authorList>
            <person name="Zhang G."/>
            <person name="Cowled C."/>
            <person name="Shi Z."/>
            <person name="Huang Z."/>
            <person name="Bishop-Lilly K.A."/>
            <person name="Fang X."/>
            <person name="Wynne J.W."/>
            <person name="Xiong Z."/>
            <person name="Baker M.L."/>
            <person name="Zhao W."/>
            <person name="Tachedjian M."/>
            <person name="Zhu Y."/>
            <person name="Zhou P."/>
            <person name="Jiang X."/>
            <person name="Ng J."/>
            <person name="Yang L."/>
            <person name="Wu L."/>
            <person name="Xiao J."/>
            <person name="Feng Y."/>
            <person name="Chen Y."/>
            <person name="Sun X."/>
            <person name="Zhang Y."/>
            <person name="Marsh G.A."/>
            <person name="Crameri G."/>
            <person name="Broder C.C."/>
            <person name="Frey K.G."/>
            <person name="Wang L.F."/>
            <person name="Wang J."/>
        </authorList>
    </citation>
    <scope>NUCLEOTIDE SEQUENCE [LARGE SCALE GENOMIC DNA]</scope>
</reference>
<gene>
    <name evidence="2" type="ORF">PAL_GLEAN10015091</name>
</gene>
<feature type="compositionally biased region" description="Polar residues" evidence="1">
    <location>
        <begin position="133"/>
        <end position="155"/>
    </location>
</feature>
<accession>L5JUB6</accession>
<evidence type="ECO:0000313" key="3">
    <source>
        <dbReference type="Proteomes" id="UP000010552"/>
    </source>
</evidence>
<feature type="region of interest" description="Disordered" evidence="1">
    <location>
        <begin position="1"/>
        <end position="25"/>
    </location>
</feature>
<name>L5JUB6_PTEAL</name>
<feature type="compositionally biased region" description="Basic and acidic residues" evidence="1">
    <location>
        <begin position="79"/>
        <end position="114"/>
    </location>
</feature>
<organism evidence="2 3">
    <name type="scientific">Pteropus alecto</name>
    <name type="common">Black flying fox</name>
    <dbReference type="NCBI Taxonomy" id="9402"/>
    <lineage>
        <taxon>Eukaryota</taxon>
        <taxon>Metazoa</taxon>
        <taxon>Chordata</taxon>
        <taxon>Craniata</taxon>
        <taxon>Vertebrata</taxon>
        <taxon>Euteleostomi</taxon>
        <taxon>Mammalia</taxon>
        <taxon>Eutheria</taxon>
        <taxon>Laurasiatheria</taxon>
        <taxon>Chiroptera</taxon>
        <taxon>Yinpterochiroptera</taxon>
        <taxon>Pteropodoidea</taxon>
        <taxon>Pteropodidae</taxon>
        <taxon>Pteropodinae</taxon>
        <taxon>Pteropus</taxon>
    </lineage>
</organism>
<dbReference type="EMBL" id="KB031148">
    <property type="protein sequence ID" value="ELK02086.1"/>
    <property type="molecule type" value="Genomic_DNA"/>
</dbReference>
<sequence>MELGGARIQQPQVQDSSYSPKGLNEKAMQVEVRMGDAASVHQPPIGKFAGQPHLASEHLQFVQLYSGNLELPPHTPQEVWERRQKKVDSFIRDPADSRDPKKGDPAPPRPDPRMHQPLRPHLSFLYWSPGPPTVSSCGPSVHPSASVTPSIQSGSAILRSAPRRWPVDGGQESQR</sequence>
<dbReference type="Proteomes" id="UP000010552">
    <property type="component" value="Unassembled WGS sequence"/>
</dbReference>
<keyword evidence="3" id="KW-1185">Reference proteome</keyword>
<dbReference type="AlphaFoldDB" id="L5JUB6"/>
<evidence type="ECO:0000313" key="2">
    <source>
        <dbReference type="EMBL" id="ELK02086.1"/>
    </source>
</evidence>
<feature type="compositionally biased region" description="Polar residues" evidence="1">
    <location>
        <begin position="9"/>
        <end position="19"/>
    </location>
</feature>
<feature type="region of interest" description="Disordered" evidence="1">
    <location>
        <begin position="72"/>
        <end position="175"/>
    </location>
</feature>
<proteinExistence type="predicted"/>
<dbReference type="InParanoid" id="L5JUB6"/>
<evidence type="ECO:0000256" key="1">
    <source>
        <dbReference type="SAM" id="MobiDB-lite"/>
    </source>
</evidence>
<protein>
    <submittedName>
        <fullName evidence="2">Uncharacterized protein</fullName>
    </submittedName>
</protein>